<keyword evidence="3" id="KW-1185">Reference proteome</keyword>
<accession>A0ABT6FPV8</accession>
<dbReference type="Proteomes" id="UP001153642">
    <property type="component" value="Unassembled WGS sequence"/>
</dbReference>
<protein>
    <submittedName>
        <fullName evidence="2">Uncharacterized protein</fullName>
    </submittedName>
</protein>
<organism evidence="2 3">
    <name type="scientific">Galbibacter pacificus</name>
    <dbReference type="NCBI Taxonomy" id="2996052"/>
    <lineage>
        <taxon>Bacteria</taxon>
        <taxon>Pseudomonadati</taxon>
        <taxon>Bacteroidota</taxon>
        <taxon>Flavobacteriia</taxon>
        <taxon>Flavobacteriales</taxon>
        <taxon>Flavobacteriaceae</taxon>
        <taxon>Galbibacter</taxon>
    </lineage>
</organism>
<keyword evidence="1" id="KW-0472">Membrane</keyword>
<keyword evidence="1" id="KW-1133">Transmembrane helix</keyword>
<dbReference type="EMBL" id="JAPMUA010000002">
    <property type="protein sequence ID" value="MDG3585297.1"/>
    <property type="molecule type" value="Genomic_DNA"/>
</dbReference>
<evidence type="ECO:0000313" key="2">
    <source>
        <dbReference type="EMBL" id="MDG3585297.1"/>
    </source>
</evidence>
<evidence type="ECO:0000256" key="1">
    <source>
        <dbReference type="SAM" id="Phobius"/>
    </source>
</evidence>
<proteinExistence type="predicted"/>
<reference evidence="2" key="1">
    <citation type="submission" date="2022-11" db="EMBL/GenBank/DDBJ databases">
        <title>High-quality draft genome sequence of Galbibacter sp. strain CMA-7.</title>
        <authorList>
            <person name="Wei L."/>
            <person name="Dong C."/>
            <person name="Shao Z."/>
        </authorList>
    </citation>
    <scope>NUCLEOTIDE SEQUENCE</scope>
    <source>
        <strain evidence="2">CMA-7</strain>
    </source>
</reference>
<dbReference type="RefSeq" id="WP_277899433.1">
    <property type="nucleotide sequence ID" value="NZ_JAPMUA010000002.1"/>
</dbReference>
<comment type="caution">
    <text evidence="2">The sequence shown here is derived from an EMBL/GenBank/DDBJ whole genome shotgun (WGS) entry which is preliminary data.</text>
</comment>
<evidence type="ECO:0000313" key="3">
    <source>
        <dbReference type="Proteomes" id="UP001153642"/>
    </source>
</evidence>
<gene>
    <name evidence="2" type="ORF">OSR52_05400</name>
</gene>
<name>A0ABT6FPV8_9FLAO</name>
<feature type="transmembrane region" description="Helical" evidence="1">
    <location>
        <begin position="22"/>
        <end position="41"/>
    </location>
</feature>
<keyword evidence="1" id="KW-0812">Transmembrane</keyword>
<sequence length="110" mass="13076">MVSYQIITTLNVEVTAIDENEIFRAFPVLLILTSFLLWVSFKIRNFTKVEDLKRRIKVEIFNIVALLGKNKTDQHEDVKNQLNMLIRDKKKYSSEEYLKRLEELKGKLMK</sequence>